<keyword evidence="2" id="KW-1185">Reference proteome</keyword>
<protein>
    <submittedName>
        <fullName evidence="1">Uncharacterized protein</fullName>
    </submittedName>
</protein>
<gene>
    <name evidence="1" type="ORF">CEXT_604331</name>
</gene>
<sequence>MSNADRRLLNGLLEIMFQLRASDKLVLCEPLSFRSKLVAKRPSVTENSSSIDAAIHRTTSEILNSLCDPLHLGRRQSNFCSVTLISEACEIPLKAYKRGKGVMEAKLNLEAFS</sequence>
<organism evidence="1 2">
    <name type="scientific">Caerostris extrusa</name>
    <name type="common">Bark spider</name>
    <name type="synonym">Caerostris bankana</name>
    <dbReference type="NCBI Taxonomy" id="172846"/>
    <lineage>
        <taxon>Eukaryota</taxon>
        <taxon>Metazoa</taxon>
        <taxon>Ecdysozoa</taxon>
        <taxon>Arthropoda</taxon>
        <taxon>Chelicerata</taxon>
        <taxon>Arachnida</taxon>
        <taxon>Araneae</taxon>
        <taxon>Araneomorphae</taxon>
        <taxon>Entelegynae</taxon>
        <taxon>Araneoidea</taxon>
        <taxon>Araneidae</taxon>
        <taxon>Caerostris</taxon>
    </lineage>
</organism>
<evidence type="ECO:0000313" key="2">
    <source>
        <dbReference type="Proteomes" id="UP001054945"/>
    </source>
</evidence>
<accession>A0AAV4MFP4</accession>
<name>A0AAV4MFP4_CAEEX</name>
<dbReference type="Proteomes" id="UP001054945">
    <property type="component" value="Unassembled WGS sequence"/>
</dbReference>
<reference evidence="1 2" key="1">
    <citation type="submission" date="2021-06" db="EMBL/GenBank/DDBJ databases">
        <title>Caerostris extrusa draft genome.</title>
        <authorList>
            <person name="Kono N."/>
            <person name="Arakawa K."/>
        </authorList>
    </citation>
    <scope>NUCLEOTIDE SEQUENCE [LARGE SCALE GENOMIC DNA]</scope>
</reference>
<dbReference type="AlphaFoldDB" id="A0AAV4MFP4"/>
<evidence type="ECO:0000313" key="1">
    <source>
        <dbReference type="EMBL" id="GIX70271.1"/>
    </source>
</evidence>
<comment type="caution">
    <text evidence="1">The sequence shown here is derived from an EMBL/GenBank/DDBJ whole genome shotgun (WGS) entry which is preliminary data.</text>
</comment>
<dbReference type="EMBL" id="BPLR01019663">
    <property type="protein sequence ID" value="GIX70271.1"/>
    <property type="molecule type" value="Genomic_DNA"/>
</dbReference>
<proteinExistence type="predicted"/>